<evidence type="ECO:0000256" key="8">
    <source>
        <dbReference type="PROSITE-ProRule" id="PRU01091"/>
    </source>
</evidence>
<dbReference type="SUPFAM" id="SSF52172">
    <property type="entry name" value="CheY-like"/>
    <property type="match status" value="1"/>
</dbReference>
<keyword evidence="6" id="KW-0804">Transcription</keyword>
<evidence type="ECO:0000259" key="10">
    <source>
        <dbReference type="PROSITE" id="PS51755"/>
    </source>
</evidence>
<sequence length="228" mass="26099">MIKIIVVEDEFAISQVLKAYLQKVGYEVIQCFTGGRALELFLEHQPDLVLLDIMLPEKNGWTILHEIRNEGSCPVIMLTALGDVNYRLEGFDQGVDDYIAKPFIADEVVARVKAVLRRSESKRESSLTKRFGQLEIDMQAHQVFLNGQEIVLTPRDLSVLLFLAEHPNQTFTRDQLIEHVWGWEYEGSDRAVDLAVKRLRKALTDWDEAEGEIKTLRGLGYQLSVQKK</sequence>
<dbReference type="GO" id="GO:0032993">
    <property type="term" value="C:protein-DNA complex"/>
    <property type="evidence" value="ECO:0007669"/>
    <property type="project" value="TreeGrafter"/>
</dbReference>
<dbReference type="PROSITE" id="PS50110">
    <property type="entry name" value="RESPONSE_REGULATORY"/>
    <property type="match status" value="1"/>
</dbReference>
<feature type="domain" description="OmpR/PhoB-type" evidence="10">
    <location>
        <begin position="126"/>
        <end position="225"/>
    </location>
</feature>
<evidence type="ECO:0000256" key="2">
    <source>
        <dbReference type="ARBA" id="ARBA00022553"/>
    </source>
</evidence>
<dbReference type="GO" id="GO:0006355">
    <property type="term" value="P:regulation of DNA-templated transcription"/>
    <property type="evidence" value="ECO:0007669"/>
    <property type="project" value="InterPro"/>
</dbReference>
<dbReference type="Gene3D" id="1.10.10.10">
    <property type="entry name" value="Winged helix-like DNA-binding domain superfamily/Winged helix DNA-binding domain"/>
    <property type="match status" value="1"/>
</dbReference>
<evidence type="ECO:0000313" key="11">
    <source>
        <dbReference type="EMBL" id="AVK94938.1"/>
    </source>
</evidence>
<proteinExistence type="predicted"/>
<accession>A0A2S0JV27</accession>
<dbReference type="SMART" id="SM00448">
    <property type="entry name" value="REC"/>
    <property type="match status" value="1"/>
</dbReference>
<dbReference type="Proteomes" id="UP000238825">
    <property type="component" value="Chromosome"/>
</dbReference>
<reference evidence="12 14" key="2">
    <citation type="submission" date="2018-06" db="EMBL/GenBank/DDBJ databases">
        <authorList>
            <consortium name="Pathogen Informatics"/>
            <person name="Doyle S."/>
        </authorList>
    </citation>
    <scope>NUCLEOTIDE SEQUENCE [LARGE SCALE GENOMIC DNA]</scope>
    <source>
        <strain evidence="12 14">NCTC10338</strain>
    </source>
</reference>
<dbReference type="GO" id="GO:0000156">
    <property type="term" value="F:phosphorelay response regulator activity"/>
    <property type="evidence" value="ECO:0007669"/>
    <property type="project" value="TreeGrafter"/>
</dbReference>
<dbReference type="Pfam" id="PF00486">
    <property type="entry name" value="Trans_reg_C"/>
    <property type="match status" value="1"/>
</dbReference>
<feature type="DNA-binding region" description="OmpR/PhoB-type" evidence="8">
    <location>
        <begin position="126"/>
        <end position="225"/>
    </location>
</feature>
<dbReference type="InterPro" id="IPR039420">
    <property type="entry name" value="WalR-like"/>
</dbReference>
<dbReference type="AlphaFoldDB" id="A0A2S0JV27"/>
<dbReference type="FunFam" id="3.40.50.2300:FF:000001">
    <property type="entry name" value="DNA-binding response regulator PhoB"/>
    <property type="match status" value="1"/>
</dbReference>
<evidence type="ECO:0000256" key="5">
    <source>
        <dbReference type="ARBA" id="ARBA00023125"/>
    </source>
</evidence>
<evidence type="ECO:0000256" key="7">
    <source>
        <dbReference type="PROSITE-ProRule" id="PRU00169"/>
    </source>
</evidence>
<dbReference type="InterPro" id="IPR001867">
    <property type="entry name" value="OmpR/PhoB-type_DNA-bd"/>
</dbReference>
<feature type="modified residue" description="4-aspartylphosphate" evidence="7">
    <location>
        <position position="52"/>
    </location>
</feature>
<dbReference type="SMART" id="SM00862">
    <property type="entry name" value="Trans_reg_C"/>
    <property type="match status" value="1"/>
</dbReference>
<dbReference type="RefSeq" id="WP_024364428.1">
    <property type="nucleotide sequence ID" value="NZ_BJNS01000012.1"/>
</dbReference>
<dbReference type="GeneID" id="48274719"/>
<protein>
    <submittedName>
        <fullName evidence="11">DNA-binding response regulator</fullName>
    </submittedName>
    <submittedName>
        <fullName evidence="12">Winged helix family two component transcriptional regulator</fullName>
    </submittedName>
</protein>
<dbReference type="FunFam" id="1.10.10.10:FF:000018">
    <property type="entry name" value="DNA-binding response regulator ResD"/>
    <property type="match status" value="1"/>
</dbReference>
<dbReference type="InterPro" id="IPR001789">
    <property type="entry name" value="Sig_transdc_resp-reg_receiver"/>
</dbReference>
<evidence type="ECO:0000256" key="3">
    <source>
        <dbReference type="ARBA" id="ARBA00023012"/>
    </source>
</evidence>
<evidence type="ECO:0000256" key="6">
    <source>
        <dbReference type="ARBA" id="ARBA00023163"/>
    </source>
</evidence>
<organism evidence="11 13">
    <name type="scientific">Lysinibacillus sphaericus</name>
    <name type="common">Bacillus sphaericus</name>
    <dbReference type="NCBI Taxonomy" id="1421"/>
    <lineage>
        <taxon>Bacteria</taxon>
        <taxon>Bacillati</taxon>
        <taxon>Bacillota</taxon>
        <taxon>Bacilli</taxon>
        <taxon>Bacillales</taxon>
        <taxon>Bacillaceae</taxon>
        <taxon>Lysinibacillus</taxon>
    </lineage>
</organism>
<dbReference type="Gene3D" id="6.10.250.690">
    <property type="match status" value="1"/>
</dbReference>
<evidence type="ECO:0000256" key="1">
    <source>
        <dbReference type="ARBA" id="ARBA00004496"/>
    </source>
</evidence>
<evidence type="ECO:0000259" key="9">
    <source>
        <dbReference type="PROSITE" id="PS50110"/>
    </source>
</evidence>
<dbReference type="EMBL" id="UFSZ01000001">
    <property type="protein sequence ID" value="SUV19875.1"/>
    <property type="molecule type" value="Genomic_DNA"/>
</dbReference>
<keyword evidence="3" id="KW-0902">Two-component regulatory system</keyword>
<dbReference type="Gene3D" id="3.40.50.2300">
    <property type="match status" value="1"/>
</dbReference>
<dbReference type="Pfam" id="PF00072">
    <property type="entry name" value="Response_reg"/>
    <property type="match status" value="1"/>
</dbReference>
<dbReference type="EMBL" id="CP019980">
    <property type="protein sequence ID" value="AVK94938.1"/>
    <property type="molecule type" value="Genomic_DNA"/>
</dbReference>
<dbReference type="GO" id="GO:0000976">
    <property type="term" value="F:transcription cis-regulatory region binding"/>
    <property type="evidence" value="ECO:0007669"/>
    <property type="project" value="TreeGrafter"/>
</dbReference>
<gene>
    <name evidence="12" type="primary">srrA_4</name>
    <name evidence="11" type="ORF">LS41612_00810</name>
    <name evidence="12" type="ORF">NCTC10338_04644</name>
</gene>
<evidence type="ECO:0000256" key="4">
    <source>
        <dbReference type="ARBA" id="ARBA00023015"/>
    </source>
</evidence>
<dbReference type="CDD" id="cd00383">
    <property type="entry name" value="trans_reg_C"/>
    <property type="match status" value="1"/>
</dbReference>
<dbReference type="CDD" id="cd17574">
    <property type="entry name" value="REC_OmpR"/>
    <property type="match status" value="1"/>
</dbReference>
<evidence type="ECO:0000313" key="13">
    <source>
        <dbReference type="Proteomes" id="UP000238825"/>
    </source>
</evidence>
<dbReference type="GO" id="GO:0005829">
    <property type="term" value="C:cytosol"/>
    <property type="evidence" value="ECO:0007669"/>
    <property type="project" value="TreeGrafter"/>
</dbReference>
<dbReference type="Proteomes" id="UP000255295">
    <property type="component" value="Unassembled WGS sequence"/>
</dbReference>
<dbReference type="PANTHER" id="PTHR48111">
    <property type="entry name" value="REGULATOR OF RPOS"/>
    <property type="match status" value="1"/>
</dbReference>
<keyword evidence="4" id="KW-0805">Transcription regulation</keyword>
<keyword evidence="5 8" id="KW-0238">DNA-binding</keyword>
<dbReference type="PROSITE" id="PS51755">
    <property type="entry name" value="OMPR_PHOB"/>
    <property type="match status" value="1"/>
</dbReference>
<dbReference type="InterPro" id="IPR036388">
    <property type="entry name" value="WH-like_DNA-bd_sf"/>
</dbReference>
<feature type="domain" description="Response regulatory" evidence="9">
    <location>
        <begin position="3"/>
        <end position="116"/>
    </location>
</feature>
<evidence type="ECO:0000313" key="14">
    <source>
        <dbReference type="Proteomes" id="UP000255295"/>
    </source>
</evidence>
<keyword evidence="2 7" id="KW-0597">Phosphoprotein</keyword>
<name>A0A2S0JV27_LYSSH</name>
<evidence type="ECO:0000313" key="12">
    <source>
        <dbReference type="EMBL" id="SUV19875.1"/>
    </source>
</evidence>
<dbReference type="PANTHER" id="PTHR48111:SF21">
    <property type="entry name" value="DNA-BINDING DUAL MASTER TRANSCRIPTIONAL REGULATOR RPAA"/>
    <property type="match status" value="1"/>
</dbReference>
<reference evidence="11 13" key="1">
    <citation type="submission" date="2017-03" db="EMBL/GenBank/DDBJ databases">
        <title>The whole genome sequencing and assembly of Lysinibacillus sphaericus DSM 28T strain.</title>
        <authorList>
            <person name="Lee Y.-J."/>
            <person name="Yi H."/>
            <person name="Bahn Y.-S."/>
            <person name="Kim J.F."/>
            <person name="Lee D.-W."/>
        </authorList>
    </citation>
    <scope>NUCLEOTIDE SEQUENCE [LARGE SCALE GENOMIC DNA]</scope>
    <source>
        <strain evidence="11 13">DSM 28</strain>
    </source>
</reference>
<comment type="subcellular location">
    <subcellularLocation>
        <location evidence="1">Cytoplasm</location>
    </subcellularLocation>
</comment>
<dbReference type="InterPro" id="IPR011006">
    <property type="entry name" value="CheY-like_superfamily"/>
</dbReference>